<name>A0A150TFU5_SORCE</name>
<sequence length="205" mass="21944">MTEGGARVSSTIAVAAAGPEHLAGLEALFEAAGTPCYCRYYHFEGTNNEWLARCSDGQGENRREFAAALAARTDEARGVVALAQGATAVVGWLKVAPAAAVAKAYERRLYRGLPCFAGDRAGVFLIGCAVVHPRHRRQGVATALVAGAVELAPAWGARALEALPRRPREPVSDEELWTGPVSAFTRNGFVEVHTFEPYPVLRRTL</sequence>
<dbReference type="AlphaFoldDB" id="A0A150TFU5"/>
<dbReference type="GO" id="GO:0016747">
    <property type="term" value="F:acyltransferase activity, transferring groups other than amino-acyl groups"/>
    <property type="evidence" value="ECO:0007669"/>
    <property type="project" value="InterPro"/>
</dbReference>
<proteinExistence type="predicted"/>
<dbReference type="PROSITE" id="PS51186">
    <property type="entry name" value="GNAT"/>
    <property type="match status" value="1"/>
</dbReference>
<evidence type="ECO:0000313" key="2">
    <source>
        <dbReference type="EMBL" id="KYG03590.1"/>
    </source>
</evidence>
<reference evidence="2 3" key="1">
    <citation type="submission" date="2014-02" db="EMBL/GenBank/DDBJ databases">
        <title>The small core and large imbalanced accessory genome model reveals a collaborative survival strategy of Sorangium cellulosum strains in nature.</title>
        <authorList>
            <person name="Han K."/>
            <person name="Peng R."/>
            <person name="Blom J."/>
            <person name="Li Y.-Z."/>
        </authorList>
    </citation>
    <scope>NUCLEOTIDE SEQUENCE [LARGE SCALE GENOMIC DNA]</scope>
    <source>
        <strain evidence="2 3">So0007-03</strain>
    </source>
</reference>
<feature type="domain" description="N-acetyltransferase" evidence="1">
    <location>
        <begin position="12"/>
        <end position="205"/>
    </location>
</feature>
<evidence type="ECO:0000313" key="3">
    <source>
        <dbReference type="Proteomes" id="UP000075502"/>
    </source>
</evidence>
<dbReference type="CDD" id="cd04301">
    <property type="entry name" value="NAT_SF"/>
    <property type="match status" value="1"/>
</dbReference>
<dbReference type="InterPro" id="IPR000182">
    <property type="entry name" value="GNAT_dom"/>
</dbReference>
<protein>
    <recommendedName>
        <fullName evidence="1">N-acetyltransferase domain-containing protein</fullName>
    </recommendedName>
</protein>
<accession>A0A150TFU5</accession>
<organism evidence="2 3">
    <name type="scientific">Sorangium cellulosum</name>
    <name type="common">Polyangium cellulosum</name>
    <dbReference type="NCBI Taxonomy" id="56"/>
    <lineage>
        <taxon>Bacteria</taxon>
        <taxon>Pseudomonadati</taxon>
        <taxon>Myxococcota</taxon>
        <taxon>Polyangia</taxon>
        <taxon>Polyangiales</taxon>
        <taxon>Polyangiaceae</taxon>
        <taxon>Sorangium</taxon>
    </lineage>
</organism>
<dbReference type="SUPFAM" id="SSF55729">
    <property type="entry name" value="Acyl-CoA N-acyltransferases (Nat)"/>
    <property type="match status" value="1"/>
</dbReference>
<dbReference type="EMBL" id="JEME01002662">
    <property type="protein sequence ID" value="KYG03590.1"/>
    <property type="molecule type" value="Genomic_DNA"/>
</dbReference>
<gene>
    <name evidence="2" type="ORF">BE21_50985</name>
</gene>
<dbReference type="InterPro" id="IPR016181">
    <property type="entry name" value="Acyl_CoA_acyltransferase"/>
</dbReference>
<dbReference type="Gene3D" id="3.40.630.30">
    <property type="match status" value="1"/>
</dbReference>
<dbReference type="Pfam" id="PF00583">
    <property type="entry name" value="Acetyltransf_1"/>
    <property type="match status" value="1"/>
</dbReference>
<dbReference type="Proteomes" id="UP000075502">
    <property type="component" value="Unassembled WGS sequence"/>
</dbReference>
<comment type="caution">
    <text evidence="2">The sequence shown here is derived from an EMBL/GenBank/DDBJ whole genome shotgun (WGS) entry which is preliminary data.</text>
</comment>
<evidence type="ECO:0000259" key="1">
    <source>
        <dbReference type="PROSITE" id="PS51186"/>
    </source>
</evidence>